<organism evidence="9 10">
    <name type="scientific">Psychrobacillus faecigallinarum</name>
    <dbReference type="NCBI Taxonomy" id="2762235"/>
    <lineage>
        <taxon>Bacteria</taxon>
        <taxon>Bacillati</taxon>
        <taxon>Bacillota</taxon>
        <taxon>Bacilli</taxon>
        <taxon>Bacillales</taxon>
        <taxon>Bacillaceae</taxon>
        <taxon>Psychrobacillus</taxon>
    </lineage>
</organism>
<feature type="domain" description="Peptidase M50" evidence="8">
    <location>
        <begin position="17"/>
        <end position="101"/>
    </location>
</feature>
<keyword evidence="5 7" id="KW-1133">Transmembrane helix</keyword>
<evidence type="ECO:0000313" key="9">
    <source>
        <dbReference type="EMBL" id="MBD7944380.1"/>
    </source>
</evidence>
<dbReference type="GO" id="GO:0008233">
    <property type="term" value="F:peptidase activity"/>
    <property type="evidence" value="ECO:0007669"/>
    <property type="project" value="UniProtKB-KW"/>
</dbReference>
<comment type="similarity">
    <text evidence="3">Belongs to the peptidase M50B family.</text>
</comment>
<keyword evidence="4 7" id="KW-0812">Transmembrane</keyword>
<evidence type="ECO:0000256" key="3">
    <source>
        <dbReference type="ARBA" id="ARBA00007931"/>
    </source>
</evidence>
<dbReference type="Pfam" id="PF02163">
    <property type="entry name" value="Peptidase_M50"/>
    <property type="match status" value="1"/>
</dbReference>
<dbReference type="InterPro" id="IPR008915">
    <property type="entry name" value="Peptidase_M50"/>
</dbReference>
<comment type="cofactor">
    <cofactor evidence="1">
        <name>Zn(2+)</name>
        <dbReference type="ChEBI" id="CHEBI:29105"/>
    </cofactor>
</comment>
<feature type="transmembrane region" description="Helical" evidence="7">
    <location>
        <begin position="115"/>
        <end position="137"/>
    </location>
</feature>
<gene>
    <name evidence="9" type="ORF">H9650_09660</name>
</gene>
<evidence type="ECO:0000256" key="4">
    <source>
        <dbReference type="ARBA" id="ARBA00022692"/>
    </source>
</evidence>
<feature type="transmembrane region" description="Helical" evidence="7">
    <location>
        <begin position="81"/>
        <end position="103"/>
    </location>
</feature>
<dbReference type="RefSeq" id="WP_151109967.1">
    <property type="nucleotide sequence ID" value="NZ_JACSQO010000004.1"/>
</dbReference>
<comment type="caution">
    <text evidence="9">The sequence shown here is derived from an EMBL/GenBank/DDBJ whole genome shotgun (WGS) entry which is preliminary data.</text>
</comment>
<sequence length="148" mass="16921">MDFLINFIIITLFISPIIALIHEAGHAFFLKIFGAKVSEFSIGNGNTLLQINNFLIKKVYFFGGRVFSENHEKLSKSQKTFYYLGGVFFNFISAIVLHLLTGYEFLVFRNYLDSFIFVSYLTVLINLIPLNTIIGATDGKQLIELYKN</sequence>
<evidence type="ECO:0000256" key="1">
    <source>
        <dbReference type="ARBA" id="ARBA00001947"/>
    </source>
</evidence>
<evidence type="ECO:0000256" key="5">
    <source>
        <dbReference type="ARBA" id="ARBA00022989"/>
    </source>
</evidence>
<protein>
    <submittedName>
        <fullName evidence="9">Site-2 protease family protein</fullName>
    </submittedName>
</protein>
<dbReference type="Proteomes" id="UP000640786">
    <property type="component" value="Unassembled WGS sequence"/>
</dbReference>
<feature type="transmembrane region" description="Helical" evidence="7">
    <location>
        <begin position="6"/>
        <end position="30"/>
    </location>
</feature>
<keyword evidence="10" id="KW-1185">Reference proteome</keyword>
<evidence type="ECO:0000256" key="7">
    <source>
        <dbReference type="SAM" id="Phobius"/>
    </source>
</evidence>
<name>A0ABR8R9F7_9BACI</name>
<evidence type="ECO:0000256" key="2">
    <source>
        <dbReference type="ARBA" id="ARBA00004141"/>
    </source>
</evidence>
<comment type="subcellular location">
    <subcellularLocation>
        <location evidence="2">Membrane</location>
        <topology evidence="2">Multi-pass membrane protein</topology>
    </subcellularLocation>
</comment>
<evidence type="ECO:0000313" key="10">
    <source>
        <dbReference type="Proteomes" id="UP000640786"/>
    </source>
</evidence>
<keyword evidence="9" id="KW-0645">Protease</keyword>
<dbReference type="EMBL" id="JACSQO010000004">
    <property type="protein sequence ID" value="MBD7944380.1"/>
    <property type="molecule type" value="Genomic_DNA"/>
</dbReference>
<dbReference type="GO" id="GO:0006508">
    <property type="term" value="P:proteolysis"/>
    <property type="evidence" value="ECO:0007669"/>
    <property type="project" value="UniProtKB-KW"/>
</dbReference>
<proteinExistence type="inferred from homology"/>
<accession>A0ABR8R9F7</accession>
<evidence type="ECO:0000259" key="8">
    <source>
        <dbReference type="Pfam" id="PF02163"/>
    </source>
</evidence>
<keyword evidence="9" id="KW-0378">Hydrolase</keyword>
<keyword evidence="6 7" id="KW-0472">Membrane</keyword>
<reference evidence="9 10" key="1">
    <citation type="submission" date="2020-08" db="EMBL/GenBank/DDBJ databases">
        <title>A Genomic Blueprint of the Chicken Gut Microbiome.</title>
        <authorList>
            <person name="Gilroy R."/>
            <person name="Ravi A."/>
            <person name="Getino M."/>
            <person name="Pursley I."/>
            <person name="Horton D.L."/>
            <person name="Alikhan N.-F."/>
            <person name="Baker D."/>
            <person name="Gharbi K."/>
            <person name="Hall N."/>
            <person name="Watson M."/>
            <person name="Adriaenssens E.M."/>
            <person name="Foster-Nyarko E."/>
            <person name="Jarju S."/>
            <person name="Secka A."/>
            <person name="Antonio M."/>
            <person name="Oren A."/>
            <person name="Chaudhuri R."/>
            <person name="La Ragione R.M."/>
            <person name="Hildebrand F."/>
            <person name="Pallen M.J."/>
        </authorList>
    </citation>
    <scope>NUCLEOTIDE SEQUENCE [LARGE SCALE GENOMIC DNA]</scope>
    <source>
        <strain evidence="9 10">Sa2BUA9</strain>
    </source>
</reference>
<evidence type="ECO:0000256" key="6">
    <source>
        <dbReference type="ARBA" id="ARBA00023136"/>
    </source>
</evidence>